<dbReference type="PROSITE" id="PS50995">
    <property type="entry name" value="HTH_MARR_2"/>
    <property type="match status" value="1"/>
</dbReference>
<keyword evidence="3" id="KW-0804">Transcription</keyword>
<evidence type="ECO:0000256" key="3">
    <source>
        <dbReference type="ARBA" id="ARBA00023163"/>
    </source>
</evidence>
<dbReference type="Pfam" id="PF12802">
    <property type="entry name" value="MarR_2"/>
    <property type="match status" value="1"/>
</dbReference>
<protein>
    <submittedName>
        <fullName evidence="5">MarR family transcriptional regulator</fullName>
    </submittedName>
</protein>
<accession>A0ABY5VIY5</accession>
<organism evidence="5 6">
    <name type="scientific">Ruminococcus gauvreauii</name>
    <dbReference type="NCBI Taxonomy" id="438033"/>
    <lineage>
        <taxon>Bacteria</taxon>
        <taxon>Bacillati</taxon>
        <taxon>Bacillota</taxon>
        <taxon>Clostridia</taxon>
        <taxon>Eubacteriales</taxon>
        <taxon>Oscillospiraceae</taxon>
        <taxon>Ruminococcus</taxon>
    </lineage>
</organism>
<feature type="domain" description="HTH marR-type" evidence="4">
    <location>
        <begin position="1"/>
        <end position="139"/>
    </location>
</feature>
<evidence type="ECO:0000256" key="2">
    <source>
        <dbReference type="ARBA" id="ARBA00023125"/>
    </source>
</evidence>
<dbReference type="SUPFAM" id="SSF46785">
    <property type="entry name" value="Winged helix' DNA-binding domain"/>
    <property type="match status" value="1"/>
</dbReference>
<keyword evidence="6" id="KW-1185">Reference proteome</keyword>
<dbReference type="Gene3D" id="1.10.10.10">
    <property type="entry name" value="Winged helix-like DNA-binding domain superfamily/Winged helix DNA-binding domain"/>
    <property type="match status" value="1"/>
</dbReference>
<evidence type="ECO:0000256" key="1">
    <source>
        <dbReference type="ARBA" id="ARBA00023015"/>
    </source>
</evidence>
<dbReference type="PANTHER" id="PTHR42756:SF1">
    <property type="entry name" value="TRANSCRIPTIONAL REPRESSOR OF EMRAB OPERON"/>
    <property type="match status" value="1"/>
</dbReference>
<proteinExistence type="predicted"/>
<dbReference type="RefSeq" id="WP_028528094.1">
    <property type="nucleotide sequence ID" value="NZ_CABLBR010000007.1"/>
</dbReference>
<dbReference type="EMBL" id="CP102290">
    <property type="protein sequence ID" value="UWP59855.1"/>
    <property type="molecule type" value="Genomic_DNA"/>
</dbReference>
<dbReference type="SMART" id="SM00347">
    <property type="entry name" value="HTH_MARR"/>
    <property type="match status" value="1"/>
</dbReference>
<dbReference type="PANTHER" id="PTHR42756">
    <property type="entry name" value="TRANSCRIPTIONAL REGULATOR, MARR"/>
    <property type="match status" value="1"/>
</dbReference>
<keyword evidence="1" id="KW-0805">Transcription regulation</keyword>
<name>A0ABY5VIY5_9FIRM</name>
<dbReference type="Proteomes" id="UP001060164">
    <property type="component" value="Chromosome"/>
</dbReference>
<evidence type="ECO:0000259" key="4">
    <source>
        <dbReference type="PROSITE" id="PS50995"/>
    </source>
</evidence>
<gene>
    <name evidence="5" type="ORF">NQ502_01985</name>
</gene>
<evidence type="ECO:0000313" key="5">
    <source>
        <dbReference type="EMBL" id="UWP59855.1"/>
    </source>
</evidence>
<dbReference type="InterPro" id="IPR036390">
    <property type="entry name" value="WH_DNA-bd_sf"/>
</dbReference>
<dbReference type="InterPro" id="IPR000835">
    <property type="entry name" value="HTH_MarR-typ"/>
</dbReference>
<keyword evidence="2" id="KW-0238">DNA-binding</keyword>
<dbReference type="InterPro" id="IPR036388">
    <property type="entry name" value="WH-like_DNA-bd_sf"/>
</dbReference>
<sequence>MKEKSIKEYSELFSKKWKSIERLSEEYAKAAGLTLMSLNVLSIIYDHAEGCTQKYICQQIQYNKQSVNMIIKSFWEQGYVELVEMREDRRNKQVKLSESGKLYAEKVIGLLWKVENDALENTTPEQRKALMAFFEAYEESFRCGVETLSDMMNTYERAGDIL</sequence>
<reference evidence="5" key="1">
    <citation type="journal article" date="2022" name="Cell">
        <title>Design, construction, and in vivo augmentation of a complex gut microbiome.</title>
        <authorList>
            <person name="Cheng A.G."/>
            <person name="Ho P.Y."/>
            <person name="Aranda-Diaz A."/>
            <person name="Jain S."/>
            <person name="Yu F.B."/>
            <person name="Meng X."/>
            <person name="Wang M."/>
            <person name="Iakiviak M."/>
            <person name="Nagashima K."/>
            <person name="Zhao A."/>
            <person name="Murugkar P."/>
            <person name="Patil A."/>
            <person name="Atabakhsh K."/>
            <person name="Weakley A."/>
            <person name="Yan J."/>
            <person name="Brumbaugh A.R."/>
            <person name="Higginbottom S."/>
            <person name="Dimas A."/>
            <person name="Shiver A.L."/>
            <person name="Deutschbauer A."/>
            <person name="Neff N."/>
            <person name="Sonnenburg J.L."/>
            <person name="Huang K.C."/>
            <person name="Fischbach M.A."/>
        </authorList>
    </citation>
    <scope>NUCLEOTIDE SEQUENCE</scope>
    <source>
        <strain evidence="5">DSM 19829</strain>
    </source>
</reference>
<evidence type="ECO:0000313" key="6">
    <source>
        <dbReference type="Proteomes" id="UP001060164"/>
    </source>
</evidence>